<keyword evidence="2" id="KW-1003">Cell membrane</keyword>
<comment type="caution">
    <text evidence="10">The sequence shown here is derived from an EMBL/GenBank/DDBJ whole genome shotgun (WGS) entry which is preliminary data.</text>
</comment>
<name>A0A3E2TGA5_9FIRM</name>
<protein>
    <submittedName>
        <fullName evidence="10">Uncharacterized protein</fullName>
    </submittedName>
</protein>
<dbReference type="InterPro" id="IPR055396">
    <property type="entry name" value="DUF7088"/>
</dbReference>
<feature type="domain" description="ABC-2 type transporter transmembrane" evidence="8">
    <location>
        <begin position="44"/>
        <end position="227"/>
    </location>
</feature>
<evidence type="ECO:0000256" key="5">
    <source>
        <dbReference type="ARBA" id="ARBA00023136"/>
    </source>
</evidence>
<feature type="transmembrane region" description="Helical" evidence="6">
    <location>
        <begin position="95"/>
        <end position="115"/>
    </location>
</feature>
<dbReference type="Pfam" id="PF23357">
    <property type="entry name" value="DUF7088"/>
    <property type="match status" value="1"/>
</dbReference>
<feature type="transmembrane region" description="Helical" evidence="6">
    <location>
        <begin position="127"/>
        <end position="149"/>
    </location>
</feature>
<dbReference type="Pfam" id="PF12698">
    <property type="entry name" value="ABC2_membrane_3"/>
    <property type="match status" value="1"/>
</dbReference>
<feature type="transmembrane region" description="Helical" evidence="6">
    <location>
        <begin position="156"/>
        <end position="176"/>
    </location>
</feature>
<evidence type="ECO:0000256" key="6">
    <source>
        <dbReference type="SAM" id="Phobius"/>
    </source>
</evidence>
<accession>A0A3E2TGA5</accession>
<proteinExistence type="predicted"/>
<evidence type="ECO:0000256" key="2">
    <source>
        <dbReference type="ARBA" id="ARBA00022475"/>
    </source>
</evidence>
<evidence type="ECO:0000259" key="8">
    <source>
        <dbReference type="Pfam" id="PF12698"/>
    </source>
</evidence>
<organism evidence="10 11">
    <name type="scientific">Coprococcus catus</name>
    <dbReference type="NCBI Taxonomy" id="116085"/>
    <lineage>
        <taxon>Bacteria</taxon>
        <taxon>Bacillati</taxon>
        <taxon>Bacillota</taxon>
        <taxon>Clostridia</taxon>
        <taxon>Lachnospirales</taxon>
        <taxon>Lachnospiraceae</taxon>
        <taxon>Coprococcus</taxon>
    </lineage>
</organism>
<dbReference type="InterPro" id="IPR051449">
    <property type="entry name" value="ABC-2_transporter_component"/>
</dbReference>
<feature type="transmembrane region" description="Helical" evidence="6">
    <location>
        <begin position="47"/>
        <end position="69"/>
    </location>
</feature>
<sequence length="744" mass="82023">MTAIYKKELRSYFTSMTGYICMAFMLVVIGIYFAVINLSSGYPYFGYTLSCVIVLFLLMTPVLTMRILAEEKNRKTDQLLLTAPVSLWKIVIGKYLAMVTVFGLALLITCFYPLILSRFGTVSLPMAYTAILGYFLYGAACIAIGLFISSVTESQVIAALLTFFVLLVFYITSVITNALPSTAVASFVIWIFVILFAAWLVYNLTSNIKIAVAAAIIAEAVNVIIFFAKSEWMAGSVAKVLGAFNMTSFFSNFGSGVFDITGIVYYLSIIGFCIFLTIQSIQRKRWGGDALMTAVVLAIVVVINLVVGQIPVKYTQFDLTDNQLYTITDQTKTFVKGLDSDVDVYLVAQSGQEDEQIQKVLERYESLSSHIKVHTKDPVVNPSFTKQYTDSSLSDNSLIVVCGDKYKVINYSDIYQSEFNYSTYSNQTTGFDAEGQLTSAIDYVTSDTLPKLYTLTGHDEASLSDTLASQIEKENIDIEELNLVTSESVPDDADCLMINGPQKDITADEKDRILSYMENGGHVLIFTDYTETDMPNLAELLNNYGLSTSAGLIFEGNSQYYYPGYPSYLIPRIQSADAVGSMTSKDLVLMPYAQNINISDDVRSTVTTEALLQTSSKSYIKTDLKNLTTTEKASGDEEGPFTVGAAVTENYNDVETKLVYFSSSAILDENMNQAVSGGNYELISNVMSWMIDKEESISIPTKSLSTTYLTVTAADAGFWGAVVILIPAALVIGGGVVWFRRRRK</sequence>
<dbReference type="RefSeq" id="WP_117528973.1">
    <property type="nucleotide sequence ID" value="NZ_JAQDKA010000004.1"/>
</dbReference>
<keyword evidence="5 6" id="KW-0472">Membrane</keyword>
<dbReference type="Proteomes" id="UP000260773">
    <property type="component" value="Unassembled WGS sequence"/>
</dbReference>
<feature type="domain" description="ABC-type uncharacterised transport system" evidence="7">
    <location>
        <begin position="450"/>
        <end position="671"/>
    </location>
</feature>
<dbReference type="InterPro" id="IPR019196">
    <property type="entry name" value="ABC_transp_unknown"/>
</dbReference>
<keyword evidence="4 6" id="KW-1133">Transmembrane helix</keyword>
<feature type="transmembrane region" description="Helical" evidence="6">
    <location>
        <begin position="208"/>
        <end position="228"/>
    </location>
</feature>
<dbReference type="GO" id="GO:0005886">
    <property type="term" value="C:plasma membrane"/>
    <property type="evidence" value="ECO:0007669"/>
    <property type="project" value="UniProtKB-SubCell"/>
</dbReference>
<feature type="transmembrane region" description="Helical" evidence="6">
    <location>
        <begin position="182"/>
        <end position="201"/>
    </location>
</feature>
<evidence type="ECO:0000259" key="7">
    <source>
        <dbReference type="Pfam" id="PF09822"/>
    </source>
</evidence>
<dbReference type="GO" id="GO:0140359">
    <property type="term" value="F:ABC-type transporter activity"/>
    <property type="evidence" value="ECO:0007669"/>
    <property type="project" value="InterPro"/>
</dbReference>
<feature type="transmembrane region" description="Helical" evidence="6">
    <location>
        <begin position="256"/>
        <end position="278"/>
    </location>
</feature>
<evidence type="ECO:0000256" key="4">
    <source>
        <dbReference type="ARBA" id="ARBA00022989"/>
    </source>
</evidence>
<gene>
    <name evidence="10" type="ORF">DW070_14400</name>
</gene>
<dbReference type="InterPro" id="IPR013525">
    <property type="entry name" value="ABC2_TM"/>
</dbReference>
<comment type="subcellular location">
    <subcellularLocation>
        <location evidence="1">Cell membrane</location>
        <topology evidence="1">Multi-pass membrane protein</topology>
    </subcellularLocation>
</comment>
<feature type="domain" description="DUF7088" evidence="9">
    <location>
        <begin position="322"/>
        <end position="405"/>
    </location>
</feature>
<evidence type="ECO:0000256" key="3">
    <source>
        <dbReference type="ARBA" id="ARBA00022692"/>
    </source>
</evidence>
<evidence type="ECO:0000256" key="1">
    <source>
        <dbReference type="ARBA" id="ARBA00004651"/>
    </source>
</evidence>
<dbReference type="EMBL" id="QVEP01000049">
    <property type="protein sequence ID" value="RGB75077.1"/>
    <property type="molecule type" value="Genomic_DNA"/>
</dbReference>
<dbReference type="Pfam" id="PF09822">
    <property type="entry name" value="ABC_transp_aux"/>
    <property type="match status" value="1"/>
</dbReference>
<dbReference type="PANTHER" id="PTHR30294">
    <property type="entry name" value="MEMBRANE COMPONENT OF ABC TRANSPORTER YHHJ-RELATED"/>
    <property type="match status" value="1"/>
</dbReference>
<feature type="transmembrane region" description="Helical" evidence="6">
    <location>
        <begin position="12"/>
        <end position="35"/>
    </location>
</feature>
<dbReference type="PANTHER" id="PTHR30294:SF29">
    <property type="entry name" value="MULTIDRUG ABC TRANSPORTER PERMEASE YBHS-RELATED"/>
    <property type="match status" value="1"/>
</dbReference>
<evidence type="ECO:0000313" key="11">
    <source>
        <dbReference type="Proteomes" id="UP000260773"/>
    </source>
</evidence>
<dbReference type="AlphaFoldDB" id="A0A3E2TGA5"/>
<feature type="transmembrane region" description="Helical" evidence="6">
    <location>
        <begin position="716"/>
        <end position="739"/>
    </location>
</feature>
<evidence type="ECO:0000259" key="9">
    <source>
        <dbReference type="Pfam" id="PF23357"/>
    </source>
</evidence>
<evidence type="ECO:0000313" key="10">
    <source>
        <dbReference type="EMBL" id="RGB75077.1"/>
    </source>
</evidence>
<reference evidence="10 11" key="1">
    <citation type="submission" date="2018-08" db="EMBL/GenBank/DDBJ databases">
        <title>A genome reference for cultivated species of the human gut microbiota.</title>
        <authorList>
            <person name="Zou Y."/>
            <person name="Xue W."/>
            <person name="Luo G."/>
        </authorList>
    </citation>
    <scope>NUCLEOTIDE SEQUENCE [LARGE SCALE GENOMIC DNA]</scope>
    <source>
        <strain evidence="10 11">AF45-17</strain>
    </source>
</reference>
<feature type="transmembrane region" description="Helical" evidence="6">
    <location>
        <begin position="290"/>
        <end position="312"/>
    </location>
</feature>
<keyword evidence="3 6" id="KW-0812">Transmembrane</keyword>